<evidence type="ECO:0000313" key="4">
    <source>
        <dbReference type="EMBL" id="GCB74689.1"/>
    </source>
</evidence>
<dbReference type="Proteomes" id="UP000288216">
    <property type="component" value="Unassembled WGS sequence"/>
</dbReference>
<dbReference type="Pfam" id="PF07500">
    <property type="entry name" value="TFIIS_M"/>
    <property type="match status" value="1"/>
</dbReference>
<comment type="caution">
    <text evidence="4">The sequence shown here is derived from an EMBL/GenBank/DDBJ whole genome shotgun (WGS) entry which is preliminary data.</text>
</comment>
<dbReference type="Gene3D" id="1.10.472.30">
    <property type="entry name" value="Transcription elongation factor S-II, central domain"/>
    <property type="match status" value="1"/>
</dbReference>
<dbReference type="InterPro" id="IPR003618">
    <property type="entry name" value="TFIIS_cen_dom"/>
</dbReference>
<dbReference type="InterPro" id="IPR036575">
    <property type="entry name" value="TFIIS_cen_dom_sf"/>
</dbReference>
<dbReference type="Pfam" id="PF08711">
    <property type="entry name" value="Med26"/>
    <property type="match status" value="1"/>
</dbReference>
<dbReference type="OrthoDB" id="44867at2759"/>
<dbReference type="GO" id="GO:0005634">
    <property type="term" value="C:nucleus"/>
    <property type="evidence" value="ECO:0007669"/>
    <property type="project" value="UniProtKB-SubCell"/>
</dbReference>
<keyword evidence="1" id="KW-0539">Nucleus</keyword>
<evidence type="ECO:0000256" key="1">
    <source>
        <dbReference type="PROSITE-ProRule" id="PRU00649"/>
    </source>
</evidence>
<proteinExistence type="predicted"/>
<dbReference type="AlphaFoldDB" id="A0A401PNK5"/>
<reference evidence="4 5" key="1">
    <citation type="journal article" date="2018" name="Nat. Ecol. Evol.">
        <title>Shark genomes provide insights into elasmobranch evolution and the origin of vertebrates.</title>
        <authorList>
            <person name="Hara Y"/>
            <person name="Yamaguchi K"/>
            <person name="Onimaru K"/>
            <person name="Kadota M"/>
            <person name="Koyanagi M"/>
            <person name="Keeley SD"/>
            <person name="Tatsumi K"/>
            <person name="Tanaka K"/>
            <person name="Motone F"/>
            <person name="Kageyama Y"/>
            <person name="Nozu R"/>
            <person name="Adachi N"/>
            <person name="Nishimura O"/>
            <person name="Nakagawa R"/>
            <person name="Tanegashima C"/>
            <person name="Kiyatake I"/>
            <person name="Matsumoto R"/>
            <person name="Murakumo K"/>
            <person name="Nishida K"/>
            <person name="Terakita A"/>
            <person name="Kuratani S"/>
            <person name="Sato K"/>
            <person name="Hyodo S Kuraku.S."/>
        </authorList>
    </citation>
    <scope>NUCLEOTIDE SEQUENCE [LARGE SCALE GENOMIC DNA]</scope>
</reference>
<name>A0A401PNK5_SCYTO</name>
<dbReference type="Gene3D" id="1.20.930.10">
    <property type="entry name" value="Conserved domain common to transcription factors TFIIS, elongin A, CRSP70"/>
    <property type="match status" value="1"/>
</dbReference>
<feature type="domain" description="TFIIS N-terminal" evidence="2">
    <location>
        <begin position="36"/>
        <end position="110"/>
    </location>
</feature>
<evidence type="ECO:0000313" key="5">
    <source>
        <dbReference type="Proteomes" id="UP000288216"/>
    </source>
</evidence>
<dbReference type="STRING" id="75743.A0A401PNK5"/>
<comment type="subcellular location">
    <subcellularLocation>
        <location evidence="1">Nucleus</location>
    </subcellularLocation>
</comment>
<organism evidence="4 5">
    <name type="scientific">Scyliorhinus torazame</name>
    <name type="common">Cloudy catshark</name>
    <name type="synonym">Catulus torazame</name>
    <dbReference type="NCBI Taxonomy" id="75743"/>
    <lineage>
        <taxon>Eukaryota</taxon>
        <taxon>Metazoa</taxon>
        <taxon>Chordata</taxon>
        <taxon>Craniata</taxon>
        <taxon>Vertebrata</taxon>
        <taxon>Chondrichthyes</taxon>
        <taxon>Elasmobranchii</taxon>
        <taxon>Galeomorphii</taxon>
        <taxon>Galeoidea</taxon>
        <taxon>Carcharhiniformes</taxon>
        <taxon>Scyliorhinidae</taxon>
        <taxon>Scyliorhinus</taxon>
    </lineage>
</organism>
<evidence type="ECO:0000259" key="2">
    <source>
        <dbReference type="PROSITE" id="PS51319"/>
    </source>
</evidence>
<dbReference type="SUPFAM" id="SSF47676">
    <property type="entry name" value="Conserved domain common to transcription factors TFIIS, elongin A, CRSP70"/>
    <property type="match status" value="1"/>
</dbReference>
<evidence type="ECO:0008006" key="6">
    <source>
        <dbReference type="Google" id="ProtNLM"/>
    </source>
</evidence>
<evidence type="ECO:0000259" key="3">
    <source>
        <dbReference type="PROSITE" id="PS51321"/>
    </source>
</evidence>
<dbReference type="EMBL" id="BFAA01001059">
    <property type="protein sequence ID" value="GCB74689.1"/>
    <property type="molecule type" value="Genomic_DNA"/>
</dbReference>
<sequence length="204" mass="23982">MERFLVKGSAVAPALERPKVYRQATLESLKRVVVIDDIKRYKSILELPNQTKENLIEALLELKKKIPSQEVLLSTKIGHTVNKMRENSDSEVSKLAQVVYKMWRSFIKENRNKPSIEVRCDHKTESLRSNARKLLTEALELKHDDPLIENIEREIFHQCSRLINISYRRTVRALVFTLKRKPEVREQVKSYRLPVKQLIESHKK</sequence>
<protein>
    <recommendedName>
        <fullName evidence="6">TFIIS N-terminal domain-containing protein</fullName>
    </recommendedName>
</protein>
<dbReference type="GO" id="GO:0006351">
    <property type="term" value="P:DNA-templated transcription"/>
    <property type="evidence" value="ECO:0007669"/>
    <property type="project" value="InterPro"/>
</dbReference>
<feature type="domain" description="TFIIS central" evidence="3">
    <location>
        <begin position="127"/>
        <end position="204"/>
    </location>
</feature>
<dbReference type="InterPro" id="IPR017923">
    <property type="entry name" value="TFIIS_N"/>
</dbReference>
<dbReference type="PROSITE" id="PS51319">
    <property type="entry name" value="TFIIS_N"/>
    <property type="match status" value="1"/>
</dbReference>
<dbReference type="SUPFAM" id="SSF46942">
    <property type="entry name" value="Elongation factor TFIIS domain 2"/>
    <property type="match status" value="1"/>
</dbReference>
<keyword evidence="5" id="KW-1185">Reference proteome</keyword>
<dbReference type="OMA" id="QPKENLM"/>
<dbReference type="InterPro" id="IPR035441">
    <property type="entry name" value="TFIIS/LEDGF_dom_sf"/>
</dbReference>
<accession>A0A401PNK5</accession>
<dbReference type="PROSITE" id="PS51321">
    <property type="entry name" value="TFIIS_CENTRAL"/>
    <property type="match status" value="1"/>
</dbReference>
<gene>
    <name evidence="4" type="ORF">scyTo_0003780</name>
</gene>